<dbReference type="EMBL" id="KY368640">
    <property type="protein sequence ID" value="APZ82525.1"/>
    <property type="molecule type" value="Genomic_DNA"/>
</dbReference>
<accession>A0A1Z1D9R3</accession>
<protein>
    <submittedName>
        <fullName evidence="1">Uncharacterized protein</fullName>
    </submittedName>
</protein>
<dbReference type="Proteomes" id="UP000221795">
    <property type="component" value="Segment"/>
</dbReference>
<name>A0A1Z1D9R3_BPGO3</name>
<gene>
    <name evidence="1" type="ORF">Goe3_c06000</name>
</gene>
<organismHost>
    <name type="scientific">Bacillus subtilis</name>
    <dbReference type="NCBI Taxonomy" id="1423"/>
</organismHost>
<proteinExistence type="predicted"/>
<keyword evidence="2" id="KW-1185">Reference proteome</keyword>
<evidence type="ECO:0000313" key="2">
    <source>
        <dbReference type="Proteomes" id="UP000221795"/>
    </source>
</evidence>
<reference evidence="1" key="1">
    <citation type="journal article" date="2017" name="Viruses">
        <title>Characterization of Bacillus subtilis Viruses vB_BsuM-Goe2 and vB_BsuM-Goe3.</title>
        <authorList>
            <person name="Willms I.M."/>
            <person name="Hoppert M."/>
            <person name="Hertel R."/>
        </authorList>
    </citation>
    <scope>NUCLEOTIDE SEQUENCE [LARGE SCALE GENOMIC DNA]</scope>
</reference>
<sequence>MVRTFLDHTAMLGANPSPHIAANKCGDNLLGLHTVYWGVRAAIERG</sequence>
<organism evidence="1 2">
    <name type="scientific">Bacillus phage vB_BsuM-Goe3</name>
    <dbReference type="NCBI Taxonomy" id="1933063"/>
    <lineage>
        <taxon>Viruses</taxon>
        <taxon>Duplodnaviria</taxon>
        <taxon>Heunggongvirae</taxon>
        <taxon>Uroviricota</taxon>
        <taxon>Caudoviricetes</taxon>
        <taxon>Herelleviridae</taxon>
        <taxon>Bastillevirinae</taxon>
        <taxon>Grisebachstrassevirus</taxon>
        <taxon>Grisebachstrassevirus goe3</taxon>
    </lineage>
</organism>
<evidence type="ECO:0000313" key="1">
    <source>
        <dbReference type="EMBL" id="APZ82525.1"/>
    </source>
</evidence>